<evidence type="ECO:0000256" key="7">
    <source>
        <dbReference type="ARBA" id="ARBA00022898"/>
    </source>
</evidence>
<comment type="function">
    <text evidence="10">Allosteric enzyme that catalyzes the rate-limiting step in glycogen catabolism, the phosphorolytic cleavage of glycogen to produce glucose-1-phosphate, and plays a central role in maintaining cellular and organismal glucose homeostasis.</text>
</comment>
<comment type="catalytic activity">
    <reaction evidence="10">
        <text>[(1-&gt;4)-alpha-D-glucosyl](n) + phosphate = [(1-&gt;4)-alpha-D-glucosyl](n-1) + alpha-D-glucose 1-phosphate</text>
        <dbReference type="Rhea" id="RHEA:41732"/>
        <dbReference type="Rhea" id="RHEA-COMP:9584"/>
        <dbReference type="Rhea" id="RHEA-COMP:9586"/>
        <dbReference type="ChEBI" id="CHEBI:15444"/>
        <dbReference type="ChEBI" id="CHEBI:43474"/>
        <dbReference type="ChEBI" id="CHEBI:58601"/>
        <dbReference type="EC" id="2.4.1.1"/>
    </reaction>
</comment>
<dbReference type="SUPFAM" id="SSF53756">
    <property type="entry name" value="UDP-Glycosyltransferase/glycogen phosphorylase"/>
    <property type="match status" value="1"/>
</dbReference>
<dbReference type="PANTHER" id="PTHR11468">
    <property type="entry name" value="GLYCOGEN PHOSPHORYLASE"/>
    <property type="match status" value="1"/>
</dbReference>
<comment type="similarity">
    <text evidence="2 10">Belongs to the glycogen phosphorylase family.</text>
</comment>
<dbReference type="GO" id="GO:0030170">
    <property type="term" value="F:pyridoxal phosphate binding"/>
    <property type="evidence" value="ECO:0007669"/>
    <property type="project" value="InterPro"/>
</dbReference>
<organism evidence="11 12">
    <name type="scientific">Candidatus Borkfalkia excrementigallinarum</name>
    <dbReference type="NCBI Taxonomy" id="2838506"/>
    <lineage>
        <taxon>Bacteria</taxon>
        <taxon>Bacillati</taxon>
        <taxon>Bacillota</taxon>
        <taxon>Clostridia</taxon>
        <taxon>Christensenellales</taxon>
        <taxon>Christensenellaceae</taxon>
        <taxon>Candidatus Borkfalkia</taxon>
    </lineage>
</organism>
<dbReference type="FunFam" id="3.40.50.2000:FF:000005">
    <property type="entry name" value="Alpha-1,4 glucan phosphorylase"/>
    <property type="match status" value="1"/>
</dbReference>
<evidence type="ECO:0000256" key="5">
    <source>
        <dbReference type="ARBA" id="ARBA00022676"/>
    </source>
</evidence>
<proteinExistence type="inferred from homology"/>
<evidence type="ECO:0000256" key="2">
    <source>
        <dbReference type="ARBA" id="ARBA00006047"/>
    </source>
</evidence>
<keyword evidence="3" id="KW-0597">Phosphoprotein</keyword>
<evidence type="ECO:0000256" key="9">
    <source>
        <dbReference type="PIRSR" id="PIRSR000460-1"/>
    </source>
</evidence>
<dbReference type="Proteomes" id="UP000886750">
    <property type="component" value="Unassembled WGS sequence"/>
</dbReference>
<dbReference type="PANTHER" id="PTHR11468:SF3">
    <property type="entry name" value="GLYCOGEN PHOSPHORYLASE, LIVER FORM"/>
    <property type="match status" value="1"/>
</dbReference>
<accession>A0A9D1ZVQ6</accession>
<name>A0A9D1ZVQ6_9FIRM</name>
<dbReference type="EMBL" id="DXCQ01000028">
    <property type="protein sequence ID" value="HIY96670.1"/>
    <property type="molecule type" value="Genomic_DNA"/>
</dbReference>
<evidence type="ECO:0000256" key="4">
    <source>
        <dbReference type="ARBA" id="ARBA00022600"/>
    </source>
</evidence>
<evidence type="ECO:0000313" key="12">
    <source>
        <dbReference type="Proteomes" id="UP000886750"/>
    </source>
</evidence>
<dbReference type="GO" id="GO:0005980">
    <property type="term" value="P:glycogen catabolic process"/>
    <property type="evidence" value="ECO:0007669"/>
    <property type="project" value="TreeGrafter"/>
</dbReference>
<dbReference type="InterPro" id="IPR000811">
    <property type="entry name" value="Glyco_trans_35"/>
</dbReference>
<feature type="modified residue" description="N6-(pyridoxal phosphate)lysine" evidence="9">
    <location>
        <position position="658"/>
    </location>
</feature>
<evidence type="ECO:0000313" key="11">
    <source>
        <dbReference type="EMBL" id="HIY96670.1"/>
    </source>
</evidence>
<dbReference type="NCBIfam" id="TIGR02093">
    <property type="entry name" value="P_ylase"/>
    <property type="match status" value="1"/>
</dbReference>
<evidence type="ECO:0000256" key="10">
    <source>
        <dbReference type="RuleBase" id="RU000587"/>
    </source>
</evidence>
<reference evidence="11" key="1">
    <citation type="journal article" date="2021" name="PeerJ">
        <title>Extensive microbial diversity within the chicken gut microbiome revealed by metagenomics and culture.</title>
        <authorList>
            <person name="Gilroy R."/>
            <person name="Ravi A."/>
            <person name="Getino M."/>
            <person name="Pursley I."/>
            <person name="Horton D.L."/>
            <person name="Alikhan N.F."/>
            <person name="Baker D."/>
            <person name="Gharbi K."/>
            <person name="Hall N."/>
            <person name="Watson M."/>
            <person name="Adriaenssens E.M."/>
            <person name="Foster-Nyarko E."/>
            <person name="Jarju S."/>
            <person name="Secka A."/>
            <person name="Antonio M."/>
            <person name="Oren A."/>
            <person name="Chaudhuri R.R."/>
            <person name="La Ragione R."/>
            <person name="Hildebrand F."/>
            <person name="Pallen M.J."/>
        </authorList>
    </citation>
    <scope>NUCLEOTIDE SEQUENCE</scope>
    <source>
        <strain evidence="11">1345</strain>
    </source>
</reference>
<dbReference type="GO" id="GO:0005737">
    <property type="term" value="C:cytoplasm"/>
    <property type="evidence" value="ECO:0007669"/>
    <property type="project" value="TreeGrafter"/>
</dbReference>
<dbReference type="EC" id="2.4.1.1" evidence="10"/>
<evidence type="ECO:0000256" key="1">
    <source>
        <dbReference type="ARBA" id="ARBA00001933"/>
    </source>
</evidence>
<comment type="cofactor">
    <cofactor evidence="1 10">
        <name>pyridoxal 5'-phosphate</name>
        <dbReference type="ChEBI" id="CHEBI:597326"/>
    </cofactor>
</comment>
<dbReference type="InterPro" id="IPR011833">
    <property type="entry name" value="Glycg_phsphrylas"/>
</dbReference>
<reference evidence="11" key="2">
    <citation type="submission" date="2021-04" db="EMBL/GenBank/DDBJ databases">
        <authorList>
            <person name="Gilroy R."/>
        </authorList>
    </citation>
    <scope>NUCLEOTIDE SEQUENCE</scope>
    <source>
        <strain evidence="11">1345</strain>
    </source>
</reference>
<keyword evidence="6 10" id="KW-0808">Transferase</keyword>
<dbReference type="AlphaFoldDB" id="A0A9D1ZVQ6"/>
<keyword evidence="8 10" id="KW-0119">Carbohydrate metabolism</keyword>
<evidence type="ECO:0000256" key="3">
    <source>
        <dbReference type="ARBA" id="ARBA00022553"/>
    </source>
</evidence>
<dbReference type="FunFam" id="3.40.50.2000:FF:000153">
    <property type="entry name" value="Alpha-1,4 glucan phosphorylase"/>
    <property type="match status" value="1"/>
</dbReference>
<keyword evidence="5 10" id="KW-0328">Glycosyltransferase</keyword>
<protein>
    <recommendedName>
        <fullName evidence="10">Alpha-1,4 glucan phosphorylase</fullName>
        <ecNumber evidence="10">2.4.1.1</ecNumber>
    </recommendedName>
</protein>
<keyword evidence="4" id="KW-0321">Glycogen metabolism</keyword>
<dbReference type="Pfam" id="PF00343">
    <property type="entry name" value="Phosphorylase"/>
    <property type="match status" value="1"/>
</dbReference>
<dbReference type="Gene3D" id="3.40.50.2000">
    <property type="entry name" value="Glycogen Phosphorylase B"/>
    <property type="match status" value="2"/>
</dbReference>
<keyword evidence="7 9" id="KW-0663">Pyridoxal phosphate</keyword>
<gene>
    <name evidence="11" type="ORF">H9729_03195</name>
</gene>
<evidence type="ECO:0000256" key="8">
    <source>
        <dbReference type="ARBA" id="ARBA00023277"/>
    </source>
</evidence>
<comment type="caution">
    <text evidence="11">The sequence shown here is derived from an EMBL/GenBank/DDBJ whole genome shotgun (WGS) entry which is preliminary data.</text>
</comment>
<dbReference type="GO" id="GO:0008184">
    <property type="term" value="F:glycogen phosphorylase activity"/>
    <property type="evidence" value="ECO:0007669"/>
    <property type="project" value="InterPro"/>
</dbReference>
<dbReference type="PIRSF" id="PIRSF000460">
    <property type="entry name" value="Pprylas_GlgP"/>
    <property type="match status" value="1"/>
</dbReference>
<evidence type="ECO:0000256" key="6">
    <source>
        <dbReference type="ARBA" id="ARBA00022679"/>
    </source>
</evidence>
<sequence length="811" mass="92857">MSNTQSITEKEVQLLIQGKLSRYFGVSPKEATKDQIYKAVVMSVRDILLEKRQQFHKVMKSKKGKRVYYLCMEFLLGRSLKNNIYNLGLAEEYEKALKYFDLTLEDLYEQEPDAGLGNGGLGRLAACFMDALATGNYPAMGYSIRYDYGLFKQKIVDGWQTELPDIWLPGGEVWLTQRSDKSCTVKFDGWVHEDWSENGLKVTYGGYKEVEAVAYDMMISGKDCEAVSVLRLWRARNISRFDMKLFSQGDYLRCMQEENEAEVISKVLYPADDHYEGKSLRLKQQYFLVSASLQNIINDHKHRYGPLNLLPRQAAIHINDTHPALAIPEMMRILMDENGFTWDDAWGITTATFAYTNHTVMAEALETWQEDLIARRLPRIHMIIKEINRRFCNDLWERYPGQHQLIDSMAVISNGIVRMANLSVIGSHKVNGVSALHSEIIKDSIFSGFYRLWPDKFTNVTNGIAHRRWLCQANPELCALLNDCIGDGYVKDASQLSEFKAFENDESVLKRLTEIKQIKKKQFADYAYKKEGVVIDPNTIFDVQAKRMHEYKRQLLNVMNIISLYADLKMNPDMDIQPQTFIFGAKAAPGYLRAKQIIKLICYLAEDIKRHPKIHEKLNVVYMEDYNVTMAELMMPASEVSEQISLAGKEASGTGNMKFMINGATTIGTMDGANVEMSEAVGEDNIFIFGLRANEVEEMWTKGYNASQYYNQDERLRKIIEALIKGFNGESFSDMANYLLTGSPVADPYMCMADFESYYKTQQKVKALYAQDKKQWAKISLNNIAGAGYFSADRSIKEYAENIWNLKSLKV</sequence>
<dbReference type="CDD" id="cd04300">
    <property type="entry name" value="GT35_Glycogen_Phosphorylase"/>
    <property type="match status" value="1"/>
</dbReference>